<dbReference type="RefSeq" id="WP_032162036.1">
    <property type="nucleotide sequence ID" value="NZ_JBEHBR010000029.1"/>
</dbReference>
<proteinExistence type="predicted"/>
<accession>A0AB38EXI5</accession>
<name>A0AB38EXI5_ECOLX</name>
<evidence type="ECO:0000313" key="1">
    <source>
        <dbReference type="EMBL" id="SPX30329.1"/>
    </source>
</evidence>
<reference evidence="1 2" key="1">
    <citation type="submission" date="2018-06" db="EMBL/GenBank/DDBJ databases">
        <authorList>
            <consortium name="Pathogen Informatics"/>
            <person name="Doyle S."/>
        </authorList>
    </citation>
    <scope>NUCLEOTIDE SEQUENCE [LARGE SCALE GENOMIC DNA]</scope>
    <source>
        <strain evidence="1 2">NCTC10279</strain>
    </source>
</reference>
<dbReference type="AlphaFoldDB" id="A0AB38EXI5"/>
<comment type="caution">
    <text evidence="1">The sequence shown here is derived from an EMBL/GenBank/DDBJ whole genome shotgun (WGS) entry which is preliminary data.</text>
</comment>
<evidence type="ECO:0000313" key="2">
    <source>
        <dbReference type="Proteomes" id="UP000250385"/>
    </source>
</evidence>
<dbReference type="Proteomes" id="UP000250385">
    <property type="component" value="Unassembled WGS sequence"/>
</dbReference>
<protein>
    <submittedName>
        <fullName evidence="1">Restriction enzyme subunit beta</fullName>
    </submittedName>
</protein>
<gene>
    <name evidence="1" type="ORF">NCTC10279_02637</name>
</gene>
<dbReference type="EMBL" id="UASG01000011">
    <property type="protein sequence ID" value="SPX30329.1"/>
    <property type="molecule type" value="Genomic_DNA"/>
</dbReference>
<sequence length="56" mass="6911">MESFVQDSPFYSGRDLYWLRPKVELTLEEKLYYCSCIRRNRHKYSYGRQANRTLKN</sequence>
<organism evidence="1 2">
    <name type="scientific">Escherichia coli</name>
    <dbReference type="NCBI Taxonomy" id="562"/>
    <lineage>
        <taxon>Bacteria</taxon>
        <taxon>Pseudomonadati</taxon>
        <taxon>Pseudomonadota</taxon>
        <taxon>Gammaproteobacteria</taxon>
        <taxon>Enterobacterales</taxon>
        <taxon>Enterobacteriaceae</taxon>
        <taxon>Escherichia</taxon>
    </lineage>
</organism>